<dbReference type="AlphaFoldDB" id="A0AAW8R8H8"/>
<keyword evidence="1" id="KW-0812">Transmembrane</keyword>
<feature type="transmembrane region" description="Helical" evidence="1">
    <location>
        <begin position="124"/>
        <end position="142"/>
    </location>
</feature>
<keyword evidence="1" id="KW-1133">Transmembrane helix</keyword>
<accession>A0AAW8R8H8</accession>
<gene>
    <name evidence="2" type="ORF">MX635_06150</name>
</gene>
<protein>
    <submittedName>
        <fullName evidence="2">Uncharacterized protein</fullName>
    </submittedName>
</protein>
<evidence type="ECO:0000313" key="2">
    <source>
        <dbReference type="EMBL" id="MDT1973980.1"/>
    </source>
</evidence>
<name>A0AAW8R8H8_CARDV</name>
<sequence length="179" mass="21172">MNLLIFLFIIIVLSFLVKWSNTKNDFSTAVRLRKEFNEWILPDTYNKRPSNAEFTNLYEKCYGTKTNTQPVYEGNRAVIITKNIDVIASFPTTHNQLLMHEFGILDNLVDHYELKYKETFKLNYWINFIIFLPQQFVSYIGLSEKAGLSKILNIVYWVLSGLFLFIKPILQKLILHFFE</sequence>
<dbReference type="EMBL" id="JALRMR010000006">
    <property type="protein sequence ID" value="MDT1973980.1"/>
    <property type="molecule type" value="Genomic_DNA"/>
</dbReference>
<reference evidence="2" key="1">
    <citation type="submission" date="2022-04" db="EMBL/GenBank/DDBJ databases">
        <title>Draft genome sequences of lactic acid bacteria (LAB) strains involved in meat spoilage.</title>
        <authorList>
            <person name="Palevich N."/>
        </authorList>
    </citation>
    <scope>NUCLEOTIDE SEQUENCE</scope>
    <source>
        <strain evidence="2">9-14</strain>
    </source>
</reference>
<evidence type="ECO:0000256" key="1">
    <source>
        <dbReference type="SAM" id="Phobius"/>
    </source>
</evidence>
<proteinExistence type="predicted"/>
<comment type="caution">
    <text evidence="2">The sequence shown here is derived from an EMBL/GenBank/DDBJ whole genome shotgun (WGS) entry which is preliminary data.</text>
</comment>
<organism evidence="2 3">
    <name type="scientific">Carnobacterium divergens</name>
    <name type="common">Lactobacillus divergens</name>
    <dbReference type="NCBI Taxonomy" id="2748"/>
    <lineage>
        <taxon>Bacteria</taxon>
        <taxon>Bacillati</taxon>
        <taxon>Bacillota</taxon>
        <taxon>Bacilli</taxon>
        <taxon>Lactobacillales</taxon>
        <taxon>Carnobacteriaceae</taxon>
        <taxon>Carnobacterium</taxon>
    </lineage>
</organism>
<evidence type="ECO:0000313" key="3">
    <source>
        <dbReference type="Proteomes" id="UP001249945"/>
    </source>
</evidence>
<keyword evidence="1" id="KW-0472">Membrane</keyword>
<feature type="transmembrane region" description="Helical" evidence="1">
    <location>
        <begin position="154"/>
        <end position="178"/>
    </location>
</feature>
<dbReference type="Proteomes" id="UP001249945">
    <property type="component" value="Unassembled WGS sequence"/>
</dbReference>
<dbReference type="RefSeq" id="WP_311780330.1">
    <property type="nucleotide sequence ID" value="NZ_JALRMR010000006.1"/>
</dbReference>